<dbReference type="OrthoDB" id="3534574at2"/>
<sequence>MRVSDAERDRACAVLREHYAVGRLDDRELSTRLAAAQTAVTWGDLNELMRDLPPIPGMPLMPSAVPYAAPPPPPVAYAPPVHPPQRNRDVGKAYTVAAWVTFILGFASFGLMWIPALIFAVLGRRARERGRDDHNTGTVITIVTGAALLLTLVGVPAAFDDGDESSASDHSEYAAEQYGESDDEGIHEVVMWVAGDRPDATAGDLVMNAEGSEVVSGKGMVLPFEKELDLASLDDLLVEAEAADGAKLTCHITIDGEVVATGKPDPGSGGCTAAYSG</sequence>
<feature type="transmembrane region" description="Helical" evidence="2">
    <location>
        <begin position="135"/>
        <end position="159"/>
    </location>
</feature>
<evidence type="ECO:0000313" key="5">
    <source>
        <dbReference type="Proteomes" id="UP000308705"/>
    </source>
</evidence>
<reference evidence="4 5" key="1">
    <citation type="submission" date="2019-04" db="EMBL/GenBank/DDBJ databases">
        <title>Herbidospora sp. NEAU-GS14.nov., a novel actinomycete isolated from soil.</title>
        <authorList>
            <person name="Han L."/>
        </authorList>
    </citation>
    <scope>NUCLEOTIDE SEQUENCE [LARGE SCALE GENOMIC DNA]</scope>
    <source>
        <strain evidence="4 5">NEAU-GS14</strain>
    </source>
</reference>
<dbReference type="EMBL" id="SZQA01000006">
    <property type="protein sequence ID" value="TKK89591.1"/>
    <property type="molecule type" value="Genomic_DNA"/>
</dbReference>
<feature type="domain" description="DUF1707" evidence="3">
    <location>
        <begin position="1"/>
        <end position="53"/>
    </location>
</feature>
<keyword evidence="5" id="KW-1185">Reference proteome</keyword>
<keyword evidence="2" id="KW-1133">Transmembrane helix</keyword>
<evidence type="ECO:0000256" key="2">
    <source>
        <dbReference type="SAM" id="Phobius"/>
    </source>
</evidence>
<evidence type="ECO:0000259" key="3">
    <source>
        <dbReference type="Pfam" id="PF08044"/>
    </source>
</evidence>
<gene>
    <name evidence="4" type="ORF">FDA94_09395</name>
</gene>
<dbReference type="InterPro" id="IPR012551">
    <property type="entry name" value="DUF1707_SHOCT-like"/>
</dbReference>
<feature type="region of interest" description="Disordered" evidence="1">
    <location>
        <begin position="163"/>
        <end position="182"/>
    </location>
</feature>
<keyword evidence="2" id="KW-0812">Transmembrane</keyword>
<proteinExistence type="predicted"/>
<dbReference type="AlphaFoldDB" id="A0A4U3MJP2"/>
<dbReference type="Gene3D" id="2.60.40.2880">
    <property type="entry name" value="MmpS1-5, C-terminal soluble domain"/>
    <property type="match status" value="1"/>
</dbReference>
<name>A0A4U3MJP2_9ACTN</name>
<dbReference type="InterPro" id="IPR038468">
    <property type="entry name" value="MmpS_C"/>
</dbReference>
<accession>A0A4U3MJP2</accession>
<evidence type="ECO:0000256" key="1">
    <source>
        <dbReference type="SAM" id="MobiDB-lite"/>
    </source>
</evidence>
<evidence type="ECO:0000313" key="4">
    <source>
        <dbReference type="EMBL" id="TKK89591.1"/>
    </source>
</evidence>
<dbReference type="Proteomes" id="UP000308705">
    <property type="component" value="Unassembled WGS sequence"/>
</dbReference>
<comment type="caution">
    <text evidence="4">The sequence shown here is derived from an EMBL/GenBank/DDBJ whole genome shotgun (WGS) entry which is preliminary data.</text>
</comment>
<dbReference type="Pfam" id="PF08044">
    <property type="entry name" value="DUF1707"/>
    <property type="match status" value="1"/>
</dbReference>
<organism evidence="4 5">
    <name type="scientific">Herbidospora galbida</name>
    <dbReference type="NCBI Taxonomy" id="2575442"/>
    <lineage>
        <taxon>Bacteria</taxon>
        <taxon>Bacillati</taxon>
        <taxon>Actinomycetota</taxon>
        <taxon>Actinomycetes</taxon>
        <taxon>Streptosporangiales</taxon>
        <taxon>Streptosporangiaceae</taxon>
        <taxon>Herbidospora</taxon>
    </lineage>
</organism>
<dbReference type="RefSeq" id="WP_137246649.1">
    <property type="nucleotide sequence ID" value="NZ_SZQA01000006.1"/>
</dbReference>
<feature type="transmembrane region" description="Helical" evidence="2">
    <location>
        <begin position="96"/>
        <end position="123"/>
    </location>
</feature>
<keyword evidence="2" id="KW-0472">Membrane</keyword>
<protein>
    <submittedName>
        <fullName evidence="4">DUF1707 domain-containing protein</fullName>
    </submittedName>
</protein>